<dbReference type="Pfam" id="PF00743">
    <property type="entry name" value="FMO-like"/>
    <property type="match status" value="1"/>
</dbReference>
<evidence type="ECO:0000256" key="5">
    <source>
        <dbReference type="ARBA" id="ARBA00023002"/>
    </source>
</evidence>
<gene>
    <name evidence="7" type="ORF">HUO14_11045</name>
</gene>
<evidence type="ECO:0000256" key="6">
    <source>
        <dbReference type="ARBA" id="ARBA00023033"/>
    </source>
</evidence>
<keyword evidence="6" id="KW-0503">Monooxygenase</keyword>
<keyword evidence="8" id="KW-1185">Reference proteome</keyword>
<comment type="caution">
    <text evidence="7">The sequence shown here is derived from an EMBL/GenBank/DDBJ whole genome shotgun (WGS) entry which is preliminary data.</text>
</comment>
<evidence type="ECO:0000313" key="8">
    <source>
        <dbReference type="Proteomes" id="UP000652427"/>
    </source>
</evidence>
<keyword evidence="4" id="KW-0274">FAD</keyword>
<evidence type="ECO:0000256" key="4">
    <source>
        <dbReference type="ARBA" id="ARBA00022827"/>
    </source>
</evidence>
<keyword evidence="5" id="KW-0560">Oxidoreductase</keyword>
<comment type="similarity">
    <text evidence="2">Belongs to the FAD-binding monooxygenase family.</text>
</comment>
<evidence type="ECO:0000256" key="3">
    <source>
        <dbReference type="ARBA" id="ARBA00022630"/>
    </source>
</evidence>
<dbReference type="PANTHER" id="PTHR43872">
    <property type="entry name" value="MONOOXYGENASE, PUTATIVE (AFU_ORTHOLOGUE AFUA_8G02570)-RELATED"/>
    <property type="match status" value="1"/>
</dbReference>
<evidence type="ECO:0000256" key="1">
    <source>
        <dbReference type="ARBA" id="ARBA00001974"/>
    </source>
</evidence>
<dbReference type="InterPro" id="IPR020946">
    <property type="entry name" value="Flavin_mOase-like"/>
</dbReference>
<dbReference type="RefSeq" id="WP_176279886.1">
    <property type="nucleotide sequence ID" value="NZ_JABWMH010000003.1"/>
</dbReference>
<dbReference type="Proteomes" id="UP000652427">
    <property type="component" value="Unassembled WGS sequence"/>
</dbReference>
<comment type="cofactor">
    <cofactor evidence="1">
        <name>FAD</name>
        <dbReference type="ChEBI" id="CHEBI:57692"/>
    </cofactor>
</comment>
<organism evidence="7 8">
    <name type="scientific">Parasphingorhabdus flavimaris</name>
    <dbReference type="NCBI Taxonomy" id="266812"/>
    <lineage>
        <taxon>Bacteria</taxon>
        <taxon>Pseudomonadati</taxon>
        <taxon>Pseudomonadota</taxon>
        <taxon>Alphaproteobacteria</taxon>
        <taxon>Sphingomonadales</taxon>
        <taxon>Sphingomonadaceae</taxon>
        <taxon>Parasphingorhabdus</taxon>
    </lineage>
</organism>
<dbReference type="Pfam" id="PF13450">
    <property type="entry name" value="NAD_binding_8"/>
    <property type="match status" value="1"/>
</dbReference>
<keyword evidence="3" id="KW-0285">Flavoprotein</keyword>
<protein>
    <submittedName>
        <fullName evidence="7">NAD(P)/FAD-dependent oxidoreductase</fullName>
    </submittedName>
</protein>
<reference evidence="7 8" key="1">
    <citation type="submission" date="2020-06" db="EMBL/GenBank/DDBJ databases">
        <authorList>
            <person name="Kim S.-J."/>
            <person name="Park S.-J."/>
        </authorList>
    </citation>
    <scope>NUCLEOTIDE SEQUENCE [LARGE SCALE GENOMIC DNA]</scope>
    <source>
        <strain evidence="7 8">SW-151</strain>
    </source>
</reference>
<dbReference type="EMBL" id="JABWMH010000003">
    <property type="protein sequence ID" value="NVD28438.1"/>
    <property type="molecule type" value="Genomic_DNA"/>
</dbReference>
<dbReference type="InterPro" id="IPR051820">
    <property type="entry name" value="FAD-binding_MO"/>
</dbReference>
<accession>A0ABX2N4A1</accession>
<dbReference type="Gene3D" id="3.50.50.60">
    <property type="entry name" value="FAD/NAD(P)-binding domain"/>
    <property type="match status" value="3"/>
</dbReference>
<sequence length="504" mass="55757">MKNEILDVLIVGAGLSGIGAAVHLTKRCPGKSFAIVEGRERLGGTWDLFRYPGIRSDSDMYTLGYNFKPWTARRAIADAPSILTYLNETVAEYDLDDKIRFNRKVVDASWSSETALWTVSLQHGDGSLSTVQCNFLHMCSGYYNYEEGHNPDFPGKSDFAGPIVHPQFWPEDLDYAGKKVVVIGSGATAVTLIPSMADTAAHVTMLQRSPTYIVSLPGEDKWALRFRKFLPSKAAYMLTRWKNVLWGLFTFNLARKKPAGFKERLLNMVREEMGPDVDMTNFTPSYNPWDQRLCLVPDSDLFASIKSGKASIVTDQIETFTKHGIKLKSGKTIEADVIVTATGLKMLTGGSAKISVDGEPVNFGEKINYKGVMFSGIPNFGMTMGYTNASWTLKADLTSEYVCRLINHMDKKGTPIATPTLPAGEEMGTEPMLDFSSGYVQRAIKDLPKQGDRKPWRLNQNFPKDIINLRHKAVDDGVMVFSRPTAAAVSSPDNQVEAESIAAE</sequence>
<dbReference type="SUPFAM" id="SSF51905">
    <property type="entry name" value="FAD/NAD(P)-binding domain"/>
    <property type="match status" value="1"/>
</dbReference>
<evidence type="ECO:0000313" key="7">
    <source>
        <dbReference type="EMBL" id="NVD28438.1"/>
    </source>
</evidence>
<name>A0ABX2N4A1_9SPHN</name>
<dbReference type="InterPro" id="IPR036188">
    <property type="entry name" value="FAD/NAD-bd_sf"/>
</dbReference>
<evidence type="ECO:0000256" key="2">
    <source>
        <dbReference type="ARBA" id="ARBA00010139"/>
    </source>
</evidence>
<proteinExistence type="inferred from homology"/>
<dbReference type="PANTHER" id="PTHR43872:SF1">
    <property type="entry name" value="MONOOXYGENASE, PUTATIVE (AFU_ORTHOLOGUE AFUA_8G02570)-RELATED"/>
    <property type="match status" value="1"/>
</dbReference>
<dbReference type="PRINTS" id="PR00411">
    <property type="entry name" value="PNDRDTASEI"/>
</dbReference>